<dbReference type="GO" id="GO:0015031">
    <property type="term" value="P:protein transport"/>
    <property type="evidence" value="ECO:0007669"/>
    <property type="project" value="UniProtKB-KW"/>
</dbReference>
<reference evidence="12" key="2">
    <citation type="journal article" date="2021" name="Microbiome">
        <title>Successional dynamics and alternative stable states in a saline activated sludge microbial community over 9 years.</title>
        <authorList>
            <person name="Wang Y."/>
            <person name="Ye J."/>
            <person name="Ju F."/>
            <person name="Liu L."/>
            <person name="Boyd J.A."/>
            <person name="Deng Y."/>
            <person name="Parks D.H."/>
            <person name="Jiang X."/>
            <person name="Yin X."/>
            <person name="Woodcroft B.J."/>
            <person name="Tyson G.W."/>
            <person name="Hugenholtz P."/>
            <person name="Polz M.F."/>
            <person name="Zhang T."/>
        </authorList>
    </citation>
    <scope>NUCLEOTIDE SEQUENCE</scope>
    <source>
        <strain evidence="12">HKST-UBA02</strain>
    </source>
</reference>
<evidence type="ECO:0000256" key="5">
    <source>
        <dbReference type="ARBA" id="ARBA00022927"/>
    </source>
</evidence>
<evidence type="ECO:0000313" key="12">
    <source>
        <dbReference type="EMBL" id="MCA9397346.1"/>
    </source>
</evidence>
<dbReference type="NCBIfam" id="TIGR00967">
    <property type="entry name" value="3a0501s007"/>
    <property type="match status" value="1"/>
</dbReference>
<keyword evidence="4 11" id="KW-0812">Transmembrane</keyword>
<keyword evidence="3" id="KW-0813">Transport</keyword>
<feature type="transmembrane region" description="Helical" evidence="11">
    <location>
        <begin position="108"/>
        <end position="131"/>
    </location>
</feature>
<feature type="transmembrane region" description="Helical" evidence="11">
    <location>
        <begin position="50"/>
        <end position="70"/>
    </location>
</feature>
<keyword evidence="5" id="KW-0653">Protein transport</keyword>
<dbReference type="PANTHER" id="PTHR10906">
    <property type="entry name" value="SECY/SEC61-ALPHA FAMILY MEMBER"/>
    <property type="match status" value="1"/>
</dbReference>
<dbReference type="GO" id="GO:0016020">
    <property type="term" value="C:membrane"/>
    <property type="evidence" value="ECO:0007669"/>
    <property type="project" value="UniProtKB-SubCell"/>
</dbReference>
<reference evidence="12" key="1">
    <citation type="submission" date="2020-04" db="EMBL/GenBank/DDBJ databases">
        <authorList>
            <person name="Zhang T."/>
        </authorList>
    </citation>
    <scope>NUCLEOTIDE SEQUENCE</scope>
    <source>
        <strain evidence="12">HKST-UBA02</strain>
    </source>
</reference>
<evidence type="ECO:0000256" key="6">
    <source>
        <dbReference type="ARBA" id="ARBA00022989"/>
    </source>
</evidence>
<feature type="transmembrane region" description="Helical" evidence="11">
    <location>
        <begin position="301"/>
        <end position="323"/>
    </location>
</feature>
<dbReference type="Proteomes" id="UP000699691">
    <property type="component" value="Unassembled WGS sequence"/>
</dbReference>
<comment type="similarity">
    <text evidence="2 10">Belongs to the SecY/SEC61-alpha family.</text>
</comment>
<feature type="transmembrane region" description="Helical" evidence="11">
    <location>
        <begin position="200"/>
        <end position="221"/>
    </location>
</feature>
<dbReference type="InterPro" id="IPR030659">
    <property type="entry name" value="SecY_CS"/>
</dbReference>
<keyword evidence="6 11" id="KW-1133">Transmembrane helix</keyword>
<dbReference type="InterPro" id="IPR023201">
    <property type="entry name" value="SecY_dom_sf"/>
</dbReference>
<comment type="caution">
    <text evidence="12">The sequence shown here is derived from an EMBL/GenBank/DDBJ whole genome shotgun (WGS) entry which is preliminary data.</text>
</comment>
<evidence type="ECO:0000256" key="7">
    <source>
        <dbReference type="ARBA" id="ARBA00023010"/>
    </source>
</evidence>
<dbReference type="InterPro" id="IPR002208">
    <property type="entry name" value="SecY/SEC61-alpha"/>
</dbReference>
<feature type="non-terminal residue" evidence="12">
    <location>
        <position position="1"/>
    </location>
</feature>
<feature type="transmembrane region" description="Helical" evidence="11">
    <location>
        <begin position="6"/>
        <end position="30"/>
    </location>
</feature>
<evidence type="ECO:0000256" key="9">
    <source>
        <dbReference type="ARBA" id="ARBA00039733"/>
    </source>
</evidence>
<evidence type="ECO:0000313" key="13">
    <source>
        <dbReference type="Proteomes" id="UP000699691"/>
    </source>
</evidence>
<evidence type="ECO:0000256" key="10">
    <source>
        <dbReference type="RuleBase" id="RU004349"/>
    </source>
</evidence>
<evidence type="ECO:0000256" key="3">
    <source>
        <dbReference type="ARBA" id="ARBA00022448"/>
    </source>
</evidence>
<dbReference type="EMBL" id="JAGQKY010000020">
    <property type="protein sequence ID" value="MCA9397346.1"/>
    <property type="molecule type" value="Genomic_DNA"/>
</dbReference>
<dbReference type="AlphaFoldDB" id="A0A955RWK9"/>
<dbReference type="InterPro" id="IPR026593">
    <property type="entry name" value="SecY"/>
</dbReference>
<keyword evidence="8 11" id="KW-0472">Membrane</keyword>
<dbReference type="Pfam" id="PF00344">
    <property type="entry name" value="SecY"/>
    <property type="match status" value="1"/>
</dbReference>
<protein>
    <recommendedName>
        <fullName evidence="9">Protein translocase subunit SecY</fullName>
    </recommendedName>
</protein>
<gene>
    <name evidence="12" type="primary">secY</name>
    <name evidence="12" type="ORF">KC573_00825</name>
</gene>
<dbReference type="SUPFAM" id="SSF103491">
    <property type="entry name" value="Preprotein translocase SecY subunit"/>
    <property type="match status" value="1"/>
</dbReference>
<evidence type="ECO:0000256" key="8">
    <source>
        <dbReference type="ARBA" id="ARBA00023136"/>
    </source>
</evidence>
<evidence type="ECO:0000256" key="11">
    <source>
        <dbReference type="SAM" id="Phobius"/>
    </source>
</evidence>
<organism evidence="12 13">
    <name type="scientific">candidate division WWE3 bacterium</name>
    <dbReference type="NCBI Taxonomy" id="2053526"/>
    <lineage>
        <taxon>Bacteria</taxon>
        <taxon>Katanobacteria</taxon>
    </lineage>
</organism>
<dbReference type="Gene3D" id="1.10.3370.10">
    <property type="entry name" value="SecY subunit domain"/>
    <property type="match status" value="1"/>
</dbReference>
<feature type="transmembrane region" description="Helical" evidence="11">
    <location>
        <begin position="241"/>
        <end position="260"/>
    </location>
</feature>
<feature type="transmembrane region" description="Helical" evidence="11">
    <location>
        <begin position="143"/>
        <end position="163"/>
    </location>
</feature>
<comment type="subcellular location">
    <subcellularLocation>
        <location evidence="1">Membrane</location>
        <topology evidence="1">Multi-pass membrane protein</topology>
    </subcellularLocation>
</comment>
<feature type="transmembrane region" description="Helical" evidence="11">
    <location>
        <begin position="82"/>
        <end position="101"/>
    </location>
</feature>
<dbReference type="PROSITE" id="PS00756">
    <property type="entry name" value="SECY_2"/>
    <property type="match status" value="1"/>
</dbReference>
<proteinExistence type="inferred from homology"/>
<dbReference type="FunFam" id="1.10.3370.10:FF:000001">
    <property type="entry name" value="Preprotein translocase subunit SecY"/>
    <property type="match status" value="1"/>
</dbReference>
<dbReference type="PRINTS" id="PR00303">
    <property type="entry name" value="SECYTRNLCASE"/>
</dbReference>
<evidence type="ECO:0000256" key="1">
    <source>
        <dbReference type="ARBA" id="ARBA00004141"/>
    </source>
</evidence>
<evidence type="ECO:0000256" key="4">
    <source>
        <dbReference type="ARBA" id="ARBA00022692"/>
    </source>
</evidence>
<sequence length="365" mass="40020">GALSNFSIIALGLNPYINSSIIMSLLQMVIPSLKEMQQEGEQGRRKINQYTRLATIPLAILQSVSIYFLLRNQDIISFLTPIQLGIMVLTLTAGAMILIWIGDLIDQYGIGSGISVLIFAGILSGLPVSIAQLQATQINQGDSFSFILFALMSVVIVWAIVMVNESQREIPIQYARRAKGRPWTGGQSTHLPLRLNQAGVIPIIFAISLLSLPSIASNFLLSSSSLQFSDALTTFLRYYNMPVIYASVYFLLVVGFTYFYTAVQFNPEDVAENLQKQAAFIPGIRPGNQTAEYINQVLTRITLSGAIFLGLIAVLPIGMQFLFPNIGTVVSLGGTSLLIVVSVVLDVVKRLEAMLVTRGYEQFLE</sequence>
<dbReference type="HAMAP" id="MF_01465">
    <property type="entry name" value="SecY"/>
    <property type="match status" value="1"/>
</dbReference>
<feature type="transmembrane region" description="Helical" evidence="11">
    <location>
        <begin position="329"/>
        <end position="348"/>
    </location>
</feature>
<accession>A0A955RWK9</accession>
<evidence type="ECO:0000256" key="2">
    <source>
        <dbReference type="ARBA" id="ARBA00005751"/>
    </source>
</evidence>
<name>A0A955RWK9_UNCKA</name>
<keyword evidence="7" id="KW-0811">Translocation</keyword>